<dbReference type="NCBIfam" id="TIGR02605">
    <property type="entry name" value="CxxC_CxxC_SSSS"/>
    <property type="match status" value="1"/>
</dbReference>
<organism evidence="2">
    <name type="scientific">Aerophobetes bacterium</name>
    <dbReference type="NCBI Taxonomy" id="2030807"/>
    <lineage>
        <taxon>Bacteria</taxon>
        <taxon>Candidatus Aerophobota</taxon>
    </lineage>
</organism>
<dbReference type="InterPro" id="IPR029040">
    <property type="entry name" value="RPABC4/Spt4"/>
</dbReference>
<comment type="caution">
    <text evidence="2">The sequence shown here is derived from an EMBL/GenBank/DDBJ whole genome shotgun (WGS) entry which is preliminary data.</text>
</comment>
<dbReference type="Pfam" id="PF09723">
    <property type="entry name" value="Zn_ribbon_8"/>
    <property type="match status" value="1"/>
</dbReference>
<dbReference type="SUPFAM" id="SSF63393">
    <property type="entry name" value="RNA polymerase subunits"/>
    <property type="match status" value="1"/>
</dbReference>
<dbReference type="EMBL" id="DRFT01000159">
    <property type="protein sequence ID" value="HDZ50025.1"/>
    <property type="molecule type" value="Genomic_DNA"/>
</dbReference>
<sequence>MQRSQFKMPLYRYKCTQCKEEFTRLVSLTNGDKIKCEKCGSLRLEKLLPRFISGRTKEGAVIGGNSCSTCQASSCVSCGR</sequence>
<proteinExistence type="predicted"/>
<dbReference type="InterPro" id="IPR013429">
    <property type="entry name" value="Regulatory_FmdB_Zinc_ribbon"/>
</dbReference>
<accession>A0A7C1RCB9</accession>
<dbReference type="Gene3D" id="2.20.28.30">
    <property type="entry name" value="RNA polymerase ii, chain L"/>
    <property type="match status" value="1"/>
</dbReference>
<dbReference type="SMART" id="SM00834">
    <property type="entry name" value="CxxC_CXXC_SSSS"/>
    <property type="match status" value="1"/>
</dbReference>
<feature type="domain" description="Putative regulatory protein FmdB zinc ribbon" evidence="1">
    <location>
        <begin position="8"/>
        <end position="49"/>
    </location>
</feature>
<evidence type="ECO:0000313" key="2">
    <source>
        <dbReference type="EMBL" id="HDZ50025.1"/>
    </source>
</evidence>
<gene>
    <name evidence="2" type="ORF">ENH69_02265</name>
</gene>
<evidence type="ECO:0000259" key="1">
    <source>
        <dbReference type="SMART" id="SM00834"/>
    </source>
</evidence>
<dbReference type="AlphaFoldDB" id="A0A7C1RCB9"/>
<reference evidence="2" key="1">
    <citation type="journal article" date="2020" name="mSystems">
        <title>Genome- and Community-Level Interaction Insights into Carbon Utilization and Element Cycling Functions of Hydrothermarchaeota in Hydrothermal Sediment.</title>
        <authorList>
            <person name="Zhou Z."/>
            <person name="Liu Y."/>
            <person name="Xu W."/>
            <person name="Pan J."/>
            <person name="Luo Z.H."/>
            <person name="Li M."/>
        </authorList>
    </citation>
    <scope>NUCLEOTIDE SEQUENCE [LARGE SCALE GENOMIC DNA]</scope>
    <source>
        <strain evidence="2">HyVt-329</strain>
    </source>
</reference>
<dbReference type="Proteomes" id="UP000885667">
    <property type="component" value="Unassembled WGS sequence"/>
</dbReference>
<name>A0A7C1RCB9_UNCAE</name>
<protein>
    <submittedName>
        <fullName evidence="2">Zinc ribbon domain-containing protein</fullName>
    </submittedName>
</protein>